<dbReference type="RefSeq" id="WP_186918465.1">
    <property type="nucleotide sequence ID" value="NZ_JACOPQ010000002.1"/>
</dbReference>
<name>A0A8J6MG24_9FIRM</name>
<dbReference type="EMBL" id="JACOPQ010000002">
    <property type="protein sequence ID" value="MBC5736068.1"/>
    <property type="molecule type" value="Genomic_DNA"/>
</dbReference>
<comment type="caution">
    <text evidence="1">The sequence shown here is derived from an EMBL/GenBank/DDBJ whole genome shotgun (WGS) entry which is preliminary data.</text>
</comment>
<organism evidence="1 2">
    <name type="scientific">Lawsonibacter faecis</name>
    <dbReference type="NCBI Taxonomy" id="2763052"/>
    <lineage>
        <taxon>Bacteria</taxon>
        <taxon>Bacillati</taxon>
        <taxon>Bacillota</taxon>
        <taxon>Clostridia</taxon>
        <taxon>Eubacteriales</taxon>
        <taxon>Oscillospiraceae</taxon>
        <taxon>Lawsonibacter</taxon>
    </lineage>
</organism>
<dbReference type="AlphaFoldDB" id="A0A8J6MG24"/>
<gene>
    <name evidence="1" type="ORF">H8S62_03470</name>
</gene>
<accession>A0A8J6MG24</accession>
<dbReference type="Proteomes" id="UP000607645">
    <property type="component" value="Unassembled WGS sequence"/>
</dbReference>
<keyword evidence="2" id="KW-1185">Reference proteome</keyword>
<sequence length="207" mass="22618">MRYTAKLNRRDTPYVIADEALTLSGGRWEGWPGHDNVDPATIEIYTLPGRQGEKVLNYTTEIRDGAEWKLWLRVFAAADVLYLSYETTGDVVEADDINQLQGDLEGLAAEAEADRLALDGALKRKADLVGGTVPVEQLPAEVVSGDIDFGTFDDADALTLHETSRTAHPWMLVDGNYSAAADTSQTLEEHMANPMAHQNLDIDGNGT</sequence>
<proteinExistence type="predicted"/>
<reference evidence="1" key="1">
    <citation type="submission" date="2020-08" db="EMBL/GenBank/DDBJ databases">
        <title>Genome public.</title>
        <authorList>
            <person name="Liu C."/>
            <person name="Sun Q."/>
        </authorList>
    </citation>
    <scope>NUCLEOTIDE SEQUENCE</scope>
    <source>
        <strain evidence="1">NSJ-52</strain>
    </source>
</reference>
<evidence type="ECO:0000313" key="1">
    <source>
        <dbReference type="EMBL" id="MBC5736068.1"/>
    </source>
</evidence>
<evidence type="ECO:0000313" key="2">
    <source>
        <dbReference type="Proteomes" id="UP000607645"/>
    </source>
</evidence>
<protein>
    <submittedName>
        <fullName evidence="1">Uncharacterized protein</fullName>
    </submittedName>
</protein>